<evidence type="ECO:0000313" key="1">
    <source>
        <dbReference type="EMBL" id="PQJ78917.1"/>
    </source>
</evidence>
<dbReference type="RefSeq" id="WP_105015515.1">
    <property type="nucleotide sequence ID" value="NZ_MSCN01000001.1"/>
</dbReference>
<dbReference type="Proteomes" id="UP000238882">
    <property type="component" value="Unassembled WGS sequence"/>
</dbReference>
<reference evidence="1 2" key="1">
    <citation type="submission" date="2016-12" db="EMBL/GenBank/DDBJ databases">
        <title>Trade-off between light-utilization and light-protection in marine flavobacteria.</title>
        <authorList>
            <person name="Kumagai Y."/>
            <person name="Yoshizawa S."/>
            <person name="Kogure K."/>
            <person name="Iwasaki W."/>
        </authorList>
    </citation>
    <scope>NUCLEOTIDE SEQUENCE [LARGE SCALE GENOMIC DNA]</scope>
    <source>
        <strain evidence="1 2">NBRC 108759</strain>
    </source>
</reference>
<evidence type="ECO:0000313" key="2">
    <source>
        <dbReference type="Proteomes" id="UP000238882"/>
    </source>
</evidence>
<proteinExistence type="predicted"/>
<gene>
    <name evidence="1" type="ORF">BTO18_06855</name>
</gene>
<dbReference type="EMBL" id="MSCN01000001">
    <property type="protein sequence ID" value="PQJ78917.1"/>
    <property type="molecule type" value="Genomic_DNA"/>
</dbReference>
<dbReference type="OrthoDB" id="1202270at2"/>
<protein>
    <submittedName>
        <fullName evidence="1">Uncharacterized protein</fullName>
    </submittedName>
</protein>
<organism evidence="1 2">
    <name type="scientific">Polaribacter porphyrae</name>
    <dbReference type="NCBI Taxonomy" id="1137780"/>
    <lineage>
        <taxon>Bacteria</taxon>
        <taxon>Pseudomonadati</taxon>
        <taxon>Bacteroidota</taxon>
        <taxon>Flavobacteriia</taxon>
        <taxon>Flavobacteriales</taxon>
        <taxon>Flavobacteriaceae</taxon>
    </lineage>
</organism>
<sequence length="162" mass="18914">MKTLKIISISVFIFFSNISLDKNEKKILNEFSIENKKNLNELLLQNQLGCRPQTKVKFYIETEIIKKQRGFNIVETKIFVLDKFSGKNNLLTRNNILMLNYEDTVIDFNIETENSILINGDRILTSDKNTPFSLTELMKFEEIAISYNASKNKLLKRINNKI</sequence>
<accession>A0A2S7WMS1</accession>
<dbReference type="AlphaFoldDB" id="A0A2S7WMS1"/>
<comment type="caution">
    <text evidence="1">The sequence shown here is derived from an EMBL/GenBank/DDBJ whole genome shotgun (WGS) entry which is preliminary data.</text>
</comment>
<name>A0A2S7WMS1_9FLAO</name>
<keyword evidence="2" id="KW-1185">Reference proteome</keyword>